<gene>
    <name evidence="1" type="ORF">GFSPODELE1_LOCUS10277</name>
</gene>
<protein>
    <submittedName>
        <fullName evidence="1">Uncharacterized protein</fullName>
    </submittedName>
</protein>
<dbReference type="Proteomes" id="UP001497453">
    <property type="component" value="Chromosome 8"/>
</dbReference>
<dbReference type="EMBL" id="OZ037951">
    <property type="protein sequence ID" value="CAL1715534.1"/>
    <property type="molecule type" value="Genomic_DNA"/>
</dbReference>
<proteinExistence type="predicted"/>
<sequence length="302" mass="33696">MSISIALLTIPSTSPQTDEMTSLLEAGSALSSPIEIVEQVASSITVEVSSSTAAIQPSPHHFKKQPPSLVFHTCVDSPLSGISSSVFTILPGHLPCLQAIQLGFSGRFTDDRYFPKSLALYVKITMLTINMIFSTSTAYITDRVVAYRSWSQPLRLLFLRTMGDYPKTRQLDVFIWRLLDRHRPLRGMLRWHHPCLQPSVPNSKRIISVLTIPNGLHISYFYPTKQMSSILASFYKDCVQKKSLASSIFCRPSHLLSFARFLSPVGMLLNSSVLQSGNCLTRLFLLLAFKTCIPSSWSILLP</sequence>
<evidence type="ECO:0000313" key="2">
    <source>
        <dbReference type="Proteomes" id="UP001497453"/>
    </source>
</evidence>
<accession>A0ABP1E7P3</accession>
<reference evidence="2" key="1">
    <citation type="submission" date="2024-04" db="EMBL/GenBank/DDBJ databases">
        <authorList>
            <person name="Shaw F."/>
            <person name="Minotto A."/>
        </authorList>
    </citation>
    <scope>NUCLEOTIDE SEQUENCE [LARGE SCALE GENOMIC DNA]</scope>
</reference>
<organism evidence="1 2">
    <name type="scientific">Somion occarium</name>
    <dbReference type="NCBI Taxonomy" id="3059160"/>
    <lineage>
        <taxon>Eukaryota</taxon>
        <taxon>Fungi</taxon>
        <taxon>Dikarya</taxon>
        <taxon>Basidiomycota</taxon>
        <taxon>Agaricomycotina</taxon>
        <taxon>Agaricomycetes</taxon>
        <taxon>Polyporales</taxon>
        <taxon>Cerrenaceae</taxon>
        <taxon>Somion</taxon>
    </lineage>
</organism>
<name>A0ABP1E7P3_9APHY</name>
<keyword evidence="2" id="KW-1185">Reference proteome</keyword>
<evidence type="ECO:0000313" key="1">
    <source>
        <dbReference type="EMBL" id="CAL1715534.1"/>
    </source>
</evidence>